<name>K9UN24_CHAP6</name>
<dbReference type="Proteomes" id="UP000010366">
    <property type="component" value="Chromosome"/>
</dbReference>
<sequence>MGIKEETFYEGGPHIGDLIFNLFLAIFVIFIPLTIGAIVRAIWLRYKITDRRISVTGGWMGKDRTDLVYSEITDALTIPRGLGFWGDMVVTLKDGSRLELRSLPRYREIYDYINERVLAKTGQPLTSVAEKAEAAAAQTT</sequence>
<dbReference type="HOGENOM" id="CLU_159373_0_0_3"/>
<dbReference type="eggNOG" id="COG0594">
    <property type="taxonomic scope" value="Bacteria"/>
</dbReference>
<feature type="transmembrane region" description="Helical" evidence="1">
    <location>
        <begin position="18"/>
        <end position="43"/>
    </location>
</feature>
<reference evidence="3 4" key="1">
    <citation type="submission" date="2012-05" db="EMBL/GenBank/DDBJ databases">
        <title>Finished chromosome of genome of Chamaesiphon sp. PCC 6605.</title>
        <authorList>
            <consortium name="US DOE Joint Genome Institute"/>
            <person name="Gugger M."/>
            <person name="Coursin T."/>
            <person name="Rippka R."/>
            <person name="Tandeau De Marsac N."/>
            <person name="Huntemann M."/>
            <person name="Wei C.-L."/>
            <person name="Han J."/>
            <person name="Detter J.C."/>
            <person name="Han C."/>
            <person name="Tapia R."/>
            <person name="Chen A."/>
            <person name="Kyrpides N."/>
            <person name="Mavromatis K."/>
            <person name="Markowitz V."/>
            <person name="Szeto E."/>
            <person name="Ivanova N."/>
            <person name="Pagani I."/>
            <person name="Pati A."/>
            <person name="Goodwin L."/>
            <person name="Nordberg H.P."/>
            <person name="Cantor M.N."/>
            <person name="Hua S.X."/>
            <person name="Woyke T."/>
            <person name="Kerfeld C.A."/>
        </authorList>
    </citation>
    <scope>NUCLEOTIDE SEQUENCE [LARGE SCALE GENOMIC DNA]</scope>
    <source>
        <strain evidence="4">ATCC 27169 / PCC 6605</strain>
    </source>
</reference>
<organism evidence="3 4">
    <name type="scientific">Chamaesiphon minutus (strain ATCC 27169 / PCC 6605)</name>
    <dbReference type="NCBI Taxonomy" id="1173020"/>
    <lineage>
        <taxon>Bacteria</taxon>
        <taxon>Bacillati</taxon>
        <taxon>Cyanobacteriota</taxon>
        <taxon>Cyanophyceae</taxon>
        <taxon>Gomontiellales</taxon>
        <taxon>Chamaesiphonaceae</taxon>
        <taxon>Chamaesiphon</taxon>
    </lineage>
</organism>
<dbReference type="InterPro" id="IPR005182">
    <property type="entry name" value="YdbS-like_PH"/>
</dbReference>
<evidence type="ECO:0000313" key="3">
    <source>
        <dbReference type="EMBL" id="AFY96215.1"/>
    </source>
</evidence>
<keyword evidence="4" id="KW-1185">Reference proteome</keyword>
<dbReference type="PANTHER" id="PTHR35688:SF2">
    <property type="entry name" value="NAD(P)-LINKED OXIDOREDUCTASE SUPERFAMILY PROTEIN"/>
    <property type="match status" value="1"/>
</dbReference>
<keyword evidence="1" id="KW-0472">Membrane</keyword>
<dbReference type="KEGG" id="cmp:Cha6605_5328"/>
<evidence type="ECO:0000259" key="2">
    <source>
        <dbReference type="Pfam" id="PF03703"/>
    </source>
</evidence>
<accession>K9UN24</accession>
<dbReference type="Pfam" id="PF03703">
    <property type="entry name" value="bPH_2"/>
    <property type="match status" value="1"/>
</dbReference>
<gene>
    <name evidence="3" type="ORF">Cha6605_5328</name>
</gene>
<keyword evidence="1" id="KW-0812">Transmembrane</keyword>
<proteinExistence type="predicted"/>
<evidence type="ECO:0000256" key="1">
    <source>
        <dbReference type="SAM" id="Phobius"/>
    </source>
</evidence>
<protein>
    <recommendedName>
        <fullName evidence="2">YdbS-like PH domain-containing protein</fullName>
    </recommendedName>
</protein>
<feature type="domain" description="YdbS-like PH" evidence="2">
    <location>
        <begin position="42"/>
        <end position="113"/>
    </location>
</feature>
<dbReference type="RefSeq" id="WP_015162299.1">
    <property type="nucleotide sequence ID" value="NC_019697.1"/>
</dbReference>
<dbReference type="PATRIC" id="fig|1173020.3.peg.6117"/>
<dbReference type="OrthoDB" id="512269at2"/>
<dbReference type="EMBL" id="CP003600">
    <property type="protein sequence ID" value="AFY96215.1"/>
    <property type="molecule type" value="Genomic_DNA"/>
</dbReference>
<evidence type="ECO:0000313" key="4">
    <source>
        <dbReference type="Proteomes" id="UP000010366"/>
    </source>
</evidence>
<keyword evidence="1" id="KW-1133">Transmembrane helix</keyword>
<dbReference type="PANTHER" id="PTHR35688">
    <property type="entry name" value="NAD(P)-LINKED OXIDOREDUCTASE SUPERFAMILY PROTEIN"/>
    <property type="match status" value="1"/>
</dbReference>
<dbReference type="STRING" id="1173020.Cha6605_5328"/>
<dbReference type="AlphaFoldDB" id="K9UN24"/>